<sequence>MLRFSDYLPQIDFIAYLDTQAGFLSTPAAALIMSHEHRLDITFLFFYN</sequence>
<organism evidence="1 2">
    <name type="scientific">Larkinella insperata</name>
    <dbReference type="NCBI Taxonomy" id="332158"/>
    <lineage>
        <taxon>Bacteria</taxon>
        <taxon>Pseudomonadati</taxon>
        <taxon>Bacteroidota</taxon>
        <taxon>Cytophagia</taxon>
        <taxon>Cytophagales</taxon>
        <taxon>Spirosomataceae</taxon>
        <taxon>Larkinella</taxon>
    </lineage>
</organism>
<dbReference type="Proteomes" id="UP001597116">
    <property type="component" value="Unassembled WGS sequence"/>
</dbReference>
<gene>
    <name evidence="1" type="ORF">ACFQ4C_06885</name>
</gene>
<dbReference type="RefSeq" id="WP_379883933.1">
    <property type="nucleotide sequence ID" value="NZ_JBHTLP010000003.1"/>
</dbReference>
<dbReference type="EMBL" id="JBHTLP010000003">
    <property type="protein sequence ID" value="MFD1140825.1"/>
    <property type="molecule type" value="Genomic_DNA"/>
</dbReference>
<reference evidence="2" key="1">
    <citation type="journal article" date="2019" name="Int. J. Syst. Evol. Microbiol.">
        <title>The Global Catalogue of Microorganisms (GCM) 10K type strain sequencing project: providing services to taxonomists for standard genome sequencing and annotation.</title>
        <authorList>
            <consortium name="The Broad Institute Genomics Platform"/>
            <consortium name="The Broad Institute Genome Sequencing Center for Infectious Disease"/>
            <person name="Wu L."/>
            <person name="Ma J."/>
        </authorList>
    </citation>
    <scope>NUCLEOTIDE SEQUENCE [LARGE SCALE GENOMIC DNA]</scope>
    <source>
        <strain evidence="2">CCUG 55608</strain>
    </source>
</reference>
<accession>A0ABW3QKP2</accession>
<comment type="caution">
    <text evidence="1">The sequence shown here is derived from an EMBL/GenBank/DDBJ whole genome shotgun (WGS) entry which is preliminary data.</text>
</comment>
<protein>
    <submittedName>
        <fullName evidence="1">Uncharacterized protein</fullName>
    </submittedName>
</protein>
<evidence type="ECO:0000313" key="2">
    <source>
        <dbReference type="Proteomes" id="UP001597116"/>
    </source>
</evidence>
<evidence type="ECO:0000313" key="1">
    <source>
        <dbReference type="EMBL" id="MFD1140825.1"/>
    </source>
</evidence>
<keyword evidence="2" id="KW-1185">Reference proteome</keyword>
<name>A0ABW3QKP2_9BACT</name>
<proteinExistence type="predicted"/>